<evidence type="ECO:0000259" key="6">
    <source>
        <dbReference type="PROSITE" id="PS51918"/>
    </source>
</evidence>
<dbReference type="PROSITE" id="PS51918">
    <property type="entry name" value="RADICAL_SAM"/>
    <property type="match status" value="1"/>
</dbReference>
<dbReference type="SMART" id="SM00729">
    <property type="entry name" value="Elp3"/>
    <property type="match status" value="1"/>
</dbReference>
<evidence type="ECO:0000256" key="5">
    <source>
        <dbReference type="ARBA" id="ARBA00023014"/>
    </source>
</evidence>
<dbReference type="GO" id="GO:0051536">
    <property type="term" value="F:iron-sulfur cluster binding"/>
    <property type="evidence" value="ECO:0007669"/>
    <property type="project" value="UniProtKB-KW"/>
</dbReference>
<dbReference type="GO" id="GO:0003824">
    <property type="term" value="F:catalytic activity"/>
    <property type="evidence" value="ECO:0007669"/>
    <property type="project" value="InterPro"/>
</dbReference>
<evidence type="ECO:0000256" key="3">
    <source>
        <dbReference type="ARBA" id="ARBA00022723"/>
    </source>
</evidence>
<keyword evidence="2" id="KW-0949">S-adenosyl-L-methionine</keyword>
<reference evidence="8" key="1">
    <citation type="submission" date="2017-09" db="EMBL/GenBank/DDBJ databases">
        <title>Depth-based differentiation of microbial function through sediment-hosted aquifers and enrichment of novel symbionts in the deep terrestrial subsurface.</title>
        <authorList>
            <person name="Probst A.J."/>
            <person name="Ladd B."/>
            <person name="Jarett J.K."/>
            <person name="Geller-Mcgrath D.E."/>
            <person name="Sieber C.M.K."/>
            <person name="Emerson J.B."/>
            <person name="Anantharaman K."/>
            <person name="Thomas B.C."/>
            <person name="Malmstrom R."/>
            <person name="Stieglmeier M."/>
            <person name="Klingl A."/>
            <person name="Woyke T."/>
            <person name="Ryan C.M."/>
            <person name="Banfield J.F."/>
        </authorList>
    </citation>
    <scope>NUCLEOTIDE SEQUENCE [LARGE SCALE GENOMIC DNA]</scope>
</reference>
<sequence length="194" mass="22571">SPYFPQDISNIPLDRSFFVNQPLRHVLSFYKLSDAHLLKLKRSGCKEVFIGIESGSPRILKMIRKTSDVDLVKRTIKRLFRAGINVKGYFIFGFEGETFEDMQMSYDLAAWLKEASMKNGTNFRTSVFQFRPYHGTKLYRDMILKGRIIDEIVHHKDLSAEIGRKQFNFTSGNFSEVSDENLREFIIKTNGINR</sequence>
<dbReference type="Proteomes" id="UP000230959">
    <property type="component" value="Unassembled WGS sequence"/>
</dbReference>
<proteinExistence type="predicted"/>
<dbReference type="Gene3D" id="3.30.750.200">
    <property type="match status" value="1"/>
</dbReference>
<dbReference type="SUPFAM" id="SSF102114">
    <property type="entry name" value="Radical SAM enzymes"/>
    <property type="match status" value="1"/>
</dbReference>
<dbReference type="AlphaFoldDB" id="A0A2M8LA18"/>
<dbReference type="InterPro" id="IPR051198">
    <property type="entry name" value="BchE-like"/>
</dbReference>
<dbReference type="PANTHER" id="PTHR43409">
    <property type="entry name" value="ANAEROBIC MAGNESIUM-PROTOPORPHYRIN IX MONOMETHYL ESTER CYCLASE-RELATED"/>
    <property type="match status" value="1"/>
</dbReference>
<evidence type="ECO:0000313" key="8">
    <source>
        <dbReference type="Proteomes" id="UP000230959"/>
    </source>
</evidence>
<comment type="caution">
    <text evidence="7">The sequence shown here is derived from an EMBL/GenBank/DDBJ whole genome shotgun (WGS) entry which is preliminary data.</text>
</comment>
<dbReference type="EMBL" id="PFER01000037">
    <property type="protein sequence ID" value="PJE73462.1"/>
    <property type="molecule type" value="Genomic_DNA"/>
</dbReference>
<feature type="non-terminal residue" evidence="7">
    <location>
        <position position="1"/>
    </location>
</feature>
<evidence type="ECO:0000313" key="7">
    <source>
        <dbReference type="EMBL" id="PJE73462.1"/>
    </source>
</evidence>
<feature type="domain" description="Radical SAM core" evidence="6">
    <location>
        <begin position="1"/>
        <end position="170"/>
    </location>
</feature>
<evidence type="ECO:0000256" key="2">
    <source>
        <dbReference type="ARBA" id="ARBA00022691"/>
    </source>
</evidence>
<evidence type="ECO:0000256" key="4">
    <source>
        <dbReference type="ARBA" id="ARBA00023004"/>
    </source>
</evidence>
<name>A0A2M8LA18_9BACT</name>
<keyword evidence="5" id="KW-0411">Iron-sulfur</keyword>
<evidence type="ECO:0000256" key="1">
    <source>
        <dbReference type="ARBA" id="ARBA00001966"/>
    </source>
</evidence>
<keyword evidence="4" id="KW-0408">Iron</keyword>
<dbReference type="InterPro" id="IPR006638">
    <property type="entry name" value="Elp3/MiaA/NifB-like_rSAM"/>
</dbReference>
<dbReference type="InterPro" id="IPR007197">
    <property type="entry name" value="rSAM"/>
</dbReference>
<protein>
    <recommendedName>
        <fullName evidence="6">Radical SAM core domain-containing protein</fullName>
    </recommendedName>
</protein>
<accession>A0A2M8LA18</accession>
<dbReference type="InterPro" id="IPR058240">
    <property type="entry name" value="rSAM_sf"/>
</dbReference>
<keyword evidence="3" id="KW-0479">Metal-binding</keyword>
<organism evidence="7 8">
    <name type="scientific">Candidatus Terrybacteria bacterium CG10_big_fil_rev_8_21_14_0_10_41_10</name>
    <dbReference type="NCBI Taxonomy" id="1975026"/>
    <lineage>
        <taxon>Bacteria</taxon>
        <taxon>Candidatus Terryibacteriota</taxon>
    </lineage>
</organism>
<dbReference type="GO" id="GO:0046872">
    <property type="term" value="F:metal ion binding"/>
    <property type="evidence" value="ECO:0007669"/>
    <property type="project" value="UniProtKB-KW"/>
</dbReference>
<gene>
    <name evidence="7" type="ORF">COV02_02570</name>
</gene>
<dbReference type="Pfam" id="PF04055">
    <property type="entry name" value="Radical_SAM"/>
    <property type="match status" value="1"/>
</dbReference>
<comment type="cofactor">
    <cofactor evidence="1">
        <name>[4Fe-4S] cluster</name>
        <dbReference type="ChEBI" id="CHEBI:49883"/>
    </cofactor>
</comment>